<keyword evidence="6" id="KW-1185">Reference proteome</keyword>
<dbReference type="PANTHER" id="PTHR47244:SF1">
    <property type="entry name" value="PROTEIN-TYROSINE-PHOSPHATASE IBR5"/>
    <property type="match status" value="1"/>
</dbReference>
<dbReference type="PROSITE" id="PS00383">
    <property type="entry name" value="TYR_PHOSPHATASE_1"/>
    <property type="match status" value="1"/>
</dbReference>
<protein>
    <submittedName>
        <fullName evidence="5">Uncharacterized protein</fullName>
    </submittedName>
</protein>
<evidence type="ECO:0000313" key="6">
    <source>
        <dbReference type="Proteomes" id="UP001465755"/>
    </source>
</evidence>
<name>A0AAW1P7V7_9CHLO</name>
<dbReference type="SMART" id="SM00195">
    <property type="entry name" value="DSPc"/>
    <property type="match status" value="1"/>
</dbReference>
<dbReference type="GO" id="GO:0033549">
    <property type="term" value="F:MAP kinase phosphatase activity"/>
    <property type="evidence" value="ECO:0007669"/>
    <property type="project" value="InterPro"/>
</dbReference>
<dbReference type="GO" id="GO:0009738">
    <property type="term" value="P:abscisic acid-activated signaling pathway"/>
    <property type="evidence" value="ECO:0007669"/>
    <property type="project" value="InterPro"/>
</dbReference>
<keyword evidence="1" id="KW-0378">Hydrolase</keyword>
<feature type="domain" description="Tyrosine specific protein phosphatases" evidence="4">
    <location>
        <begin position="108"/>
        <end position="164"/>
    </location>
</feature>
<dbReference type="GO" id="GO:0005634">
    <property type="term" value="C:nucleus"/>
    <property type="evidence" value="ECO:0007669"/>
    <property type="project" value="TreeGrafter"/>
</dbReference>
<dbReference type="EMBL" id="JALJOQ010000053">
    <property type="protein sequence ID" value="KAK9804083.1"/>
    <property type="molecule type" value="Genomic_DNA"/>
</dbReference>
<dbReference type="Gene3D" id="3.90.190.10">
    <property type="entry name" value="Protein tyrosine phosphatase superfamily"/>
    <property type="match status" value="1"/>
</dbReference>
<evidence type="ECO:0000313" key="5">
    <source>
        <dbReference type="EMBL" id="KAK9804083.1"/>
    </source>
</evidence>
<comment type="caution">
    <text evidence="5">The sequence shown here is derived from an EMBL/GenBank/DDBJ whole genome shotgun (WGS) entry which is preliminary data.</text>
</comment>
<dbReference type="InterPro" id="IPR000340">
    <property type="entry name" value="Dual-sp_phosphatase_cat-dom"/>
</dbReference>
<evidence type="ECO:0000256" key="2">
    <source>
        <dbReference type="ARBA" id="ARBA00022912"/>
    </source>
</evidence>
<evidence type="ECO:0000256" key="1">
    <source>
        <dbReference type="ARBA" id="ARBA00022801"/>
    </source>
</evidence>
<evidence type="ECO:0000259" key="3">
    <source>
        <dbReference type="PROSITE" id="PS50054"/>
    </source>
</evidence>
<sequence>MTKRSREEPCHICGHFHDYEGGEACSTCGHVMKPAEAASHPKASKFPDEIISHRLYLGSFDNASRVELLKAMGITHILCCMSSCQPLYKNSFVYHTVSSNPADFNECAQFLETVLEERPENRILVHCMTGISRSPSVTIAFLMKLRRWRLVESFQWVKQRRPSMHLSAGDAERLQLAEVQMLGSSSVGAQFADGSPGSAGQGAGPFSWSWQDSLAASHPPAQQAPLALPSVLNLNFASQPGHQGTGFAFGNR</sequence>
<dbReference type="InterPro" id="IPR029021">
    <property type="entry name" value="Prot-tyrosine_phosphatase-like"/>
</dbReference>
<dbReference type="PROSITE" id="PS50054">
    <property type="entry name" value="TYR_PHOSPHATASE_DUAL"/>
    <property type="match status" value="1"/>
</dbReference>
<evidence type="ECO:0000259" key="4">
    <source>
        <dbReference type="PROSITE" id="PS50056"/>
    </source>
</evidence>
<feature type="domain" description="Tyrosine-protein phosphatase" evidence="3">
    <location>
        <begin position="46"/>
        <end position="183"/>
    </location>
</feature>
<reference evidence="5 6" key="1">
    <citation type="journal article" date="2024" name="Nat. Commun.">
        <title>Phylogenomics reveals the evolutionary origins of lichenization in chlorophyte algae.</title>
        <authorList>
            <person name="Puginier C."/>
            <person name="Libourel C."/>
            <person name="Otte J."/>
            <person name="Skaloud P."/>
            <person name="Haon M."/>
            <person name="Grisel S."/>
            <person name="Petersen M."/>
            <person name="Berrin J.G."/>
            <person name="Delaux P.M."/>
            <person name="Dal Grande F."/>
            <person name="Keller J."/>
        </authorList>
    </citation>
    <scope>NUCLEOTIDE SEQUENCE [LARGE SCALE GENOMIC DNA]</scope>
    <source>
        <strain evidence="5 6">SAG 2036</strain>
    </source>
</reference>
<dbReference type="InterPro" id="IPR000387">
    <property type="entry name" value="Tyr_Pase_dom"/>
</dbReference>
<proteinExistence type="predicted"/>
<dbReference type="GO" id="GO:0009734">
    <property type="term" value="P:auxin-activated signaling pathway"/>
    <property type="evidence" value="ECO:0007669"/>
    <property type="project" value="InterPro"/>
</dbReference>
<organism evidence="5 6">
    <name type="scientific">Symbiochloris irregularis</name>
    <dbReference type="NCBI Taxonomy" id="706552"/>
    <lineage>
        <taxon>Eukaryota</taxon>
        <taxon>Viridiplantae</taxon>
        <taxon>Chlorophyta</taxon>
        <taxon>core chlorophytes</taxon>
        <taxon>Trebouxiophyceae</taxon>
        <taxon>Trebouxiales</taxon>
        <taxon>Trebouxiaceae</taxon>
        <taxon>Symbiochloris</taxon>
    </lineage>
</organism>
<keyword evidence="2" id="KW-0904">Protein phosphatase</keyword>
<dbReference type="Pfam" id="PF00782">
    <property type="entry name" value="DSPc"/>
    <property type="match status" value="1"/>
</dbReference>
<dbReference type="AlphaFoldDB" id="A0AAW1P7V7"/>
<dbReference type="PROSITE" id="PS50056">
    <property type="entry name" value="TYR_PHOSPHATASE_2"/>
    <property type="match status" value="1"/>
</dbReference>
<dbReference type="InterPro" id="IPR020422">
    <property type="entry name" value="TYR_PHOSPHATASE_DUAL_dom"/>
</dbReference>
<dbReference type="SUPFAM" id="SSF52799">
    <property type="entry name" value="(Phosphotyrosine protein) phosphatases II"/>
    <property type="match status" value="1"/>
</dbReference>
<dbReference type="PANTHER" id="PTHR47244">
    <property type="entry name" value="PROTEIN-TYROSINE-PHOSPHATASE IBR5"/>
    <property type="match status" value="1"/>
</dbReference>
<dbReference type="InterPro" id="IPR044212">
    <property type="entry name" value="IBR5-like"/>
</dbReference>
<dbReference type="Proteomes" id="UP001465755">
    <property type="component" value="Unassembled WGS sequence"/>
</dbReference>
<accession>A0AAW1P7V7</accession>
<gene>
    <name evidence="5" type="ORF">WJX73_004746</name>
</gene>
<dbReference type="InterPro" id="IPR016130">
    <property type="entry name" value="Tyr_Pase_AS"/>
</dbReference>